<keyword evidence="3" id="KW-1185">Reference proteome</keyword>
<feature type="transmembrane region" description="Helical" evidence="1">
    <location>
        <begin position="6"/>
        <end position="25"/>
    </location>
</feature>
<sequence length="318" mass="33044">MIAFLAGVACHLGVVGFTVTAAVTAPLRGDRVADAVPRLVRSRPWVVGLGTFLIGLELQALAFWLLPLAEVLGIFSTTLAALLGLSAVLLGERPSGRERLGAVLFAAAAVLVGIPSMLPGAEMPVDRVPSRALLLSLVIPALVIPVVVCVLGERRAMGRHARQQPGTAYGLGAGLILGACGVAVKGLVVVSGAEGGWTSVLAEPYLYLILLAAGVGAVHLTIALQRCRLVTCQSACTVTAGSYLIIVASVLYGGDWPDRPLSGLLLILAAGFAVAAITTFLRRAADPAERSPEAHISVRLSVLWNSPRLRPLKELLRA</sequence>
<feature type="transmembrane region" description="Helical" evidence="1">
    <location>
        <begin position="45"/>
        <end position="65"/>
    </location>
</feature>
<feature type="transmembrane region" description="Helical" evidence="1">
    <location>
        <begin position="71"/>
        <end position="90"/>
    </location>
</feature>
<comment type="caution">
    <text evidence="2">The sequence shown here is derived from an EMBL/GenBank/DDBJ whole genome shotgun (WGS) entry which is preliminary data.</text>
</comment>
<feature type="transmembrane region" description="Helical" evidence="1">
    <location>
        <begin position="236"/>
        <end position="254"/>
    </location>
</feature>
<feature type="transmembrane region" description="Helical" evidence="1">
    <location>
        <begin position="260"/>
        <end position="281"/>
    </location>
</feature>
<feature type="transmembrane region" description="Helical" evidence="1">
    <location>
        <begin position="102"/>
        <end position="121"/>
    </location>
</feature>
<accession>A0A5D0NMR2</accession>
<dbReference type="InterPro" id="IPR037185">
    <property type="entry name" value="EmrE-like"/>
</dbReference>
<keyword evidence="1" id="KW-0472">Membrane</keyword>
<dbReference type="SUPFAM" id="SSF103481">
    <property type="entry name" value="Multidrug resistance efflux transporter EmrE"/>
    <property type="match status" value="1"/>
</dbReference>
<reference evidence="2 3" key="1">
    <citation type="submission" date="2019-08" db="EMBL/GenBank/DDBJ databases">
        <title>Actinomadura sp. nov. CYP1-5 isolated from mountain soil.</title>
        <authorList>
            <person name="Songsumanus A."/>
            <person name="Kuncharoen N."/>
            <person name="Kudo T."/>
            <person name="Yuki M."/>
            <person name="Igarashi Y."/>
            <person name="Tanasupawat S."/>
        </authorList>
    </citation>
    <scope>NUCLEOTIDE SEQUENCE [LARGE SCALE GENOMIC DNA]</scope>
    <source>
        <strain evidence="2 3">JCM 14158</strain>
    </source>
</reference>
<evidence type="ECO:0000313" key="2">
    <source>
        <dbReference type="EMBL" id="TYB45579.1"/>
    </source>
</evidence>
<organism evidence="2 3">
    <name type="scientific">Actinomadura chibensis</name>
    <dbReference type="NCBI Taxonomy" id="392828"/>
    <lineage>
        <taxon>Bacteria</taxon>
        <taxon>Bacillati</taxon>
        <taxon>Actinomycetota</taxon>
        <taxon>Actinomycetes</taxon>
        <taxon>Streptosporangiales</taxon>
        <taxon>Thermomonosporaceae</taxon>
        <taxon>Actinomadura</taxon>
    </lineage>
</organism>
<keyword evidence="1" id="KW-1133">Transmembrane helix</keyword>
<protein>
    <submittedName>
        <fullName evidence="2">Uncharacterized protein</fullName>
    </submittedName>
</protein>
<evidence type="ECO:0000313" key="3">
    <source>
        <dbReference type="Proteomes" id="UP000323380"/>
    </source>
</evidence>
<dbReference type="RefSeq" id="WP_067898095.1">
    <property type="nucleotide sequence ID" value="NZ_VSFG01000003.1"/>
</dbReference>
<dbReference type="Proteomes" id="UP000323380">
    <property type="component" value="Unassembled WGS sequence"/>
</dbReference>
<gene>
    <name evidence="2" type="ORF">FXF69_19315</name>
</gene>
<evidence type="ECO:0000256" key="1">
    <source>
        <dbReference type="SAM" id="Phobius"/>
    </source>
</evidence>
<dbReference type="AlphaFoldDB" id="A0A5D0NMR2"/>
<proteinExistence type="predicted"/>
<feature type="transmembrane region" description="Helical" evidence="1">
    <location>
        <begin position="133"/>
        <end position="151"/>
    </location>
</feature>
<feature type="transmembrane region" description="Helical" evidence="1">
    <location>
        <begin position="205"/>
        <end position="224"/>
    </location>
</feature>
<keyword evidence="1" id="KW-0812">Transmembrane</keyword>
<dbReference type="STRING" id="1220554.GCA_001552135_05725"/>
<feature type="transmembrane region" description="Helical" evidence="1">
    <location>
        <begin position="171"/>
        <end position="193"/>
    </location>
</feature>
<dbReference type="EMBL" id="VSFG01000003">
    <property type="protein sequence ID" value="TYB45579.1"/>
    <property type="molecule type" value="Genomic_DNA"/>
</dbReference>
<name>A0A5D0NMR2_9ACTN</name>